<name>Q1J2Z7_DEIGD</name>
<feature type="transmembrane region" description="Helical" evidence="12">
    <location>
        <begin position="6"/>
        <end position="31"/>
    </location>
</feature>
<evidence type="ECO:0000313" key="14">
    <source>
        <dbReference type="Proteomes" id="UP000002431"/>
    </source>
</evidence>
<dbReference type="EMBL" id="CP000358">
    <property type="protein sequence ID" value="ABF44137.1"/>
    <property type="molecule type" value="Genomic_DNA"/>
</dbReference>
<evidence type="ECO:0000256" key="10">
    <source>
        <dbReference type="ARBA" id="ARBA00023004"/>
    </source>
</evidence>
<keyword evidence="5" id="KW-0349">Heme</keyword>
<geneLocation type="plasmid" evidence="13 14">
    <name>pDGEO01</name>
</geneLocation>
<evidence type="ECO:0000256" key="12">
    <source>
        <dbReference type="SAM" id="Phobius"/>
    </source>
</evidence>
<dbReference type="RefSeq" id="WP_011525867.1">
    <property type="nucleotide sequence ID" value="NC_008010.2"/>
</dbReference>
<keyword evidence="11 12" id="KW-0472">Membrane</keyword>
<dbReference type="GO" id="GO:0016682">
    <property type="term" value="F:oxidoreductase activity, acting on diphenols and related substances as donors, oxygen as acceptor"/>
    <property type="evidence" value="ECO:0007669"/>
    <property type="project" value="TreeGrafter"/>
</dbReference>
<evidence type="ECO:0000256" key="8">
    <source>
        <dbReference type="ARBA" id="ARBA00022982"/>
    </source>
</evidence>
<evidence type="ECO:0000256" key="4">
    <source>
        <dbReference type="ARBA" id="ARBA00022475"/>
    </source>
</evidence>
<protein>
    <submittedName>
        <fullName evidence="13">Cytochrome bd quinol oxidase subunit 2 apoprotein</fullName>
        <ecNumber evidence="13">1.10.3.-</ecNumber>
    </submittedName>
</protein>
<dbReference type="AlphaFoldDB" id="Q1J2Z7"/>
<keyword evidence="8" id="KW-0249">Electron transport</keyword>
<evidence type="ECO:0000256" key="9">
    <source>
        <dbReference type="ARBA" id="ARBA00022989"/>
    </source>
</evidence>
<keyword evidence="9 12" id="KW-1133">Transmembrane helix</keyword>
<evidence type="ECO:0000256" key="11">
    <source>
        <dbReference type="ARBA" id="ARBA00023136"/>
    </source>
</evidence>
<evidence type="ECO:0000256" key="2">
    <source>
        <dbReference type="ARBA" id="ARBA00007543"/>
    </source>
</evidence>
<feature type="transmembrane region" description="Helical" evidence="12">
    <location>
        <begin position="52"/>
        <end position="75"/>
    </location>
</feature>
<comment type="subcellular location">
    <subcellularLocation>
        <location evidence="1">Cell membrane</location>
        <topology evidence="1">Multi-pass membrane protein</topology>
    </subcellularLocation>
</comment>
<dbReference type="HOGENOM" id="CLU_049294_0_1_0"/>
<evidence type="ECO:0000256" key="3">
    <source>
        <dbReference type="ARBA" id="ARBA00022448"/>
    </source>
</evidence>
<dbReference type="NCBIfam" id="TIGR00203">
    <property type="entry name" value="cydB"/>
    <property type="match status" value="1"/>
</dbReference>
<evidence type="ECO:0000256" key="1">
    <source>
        <dbReference type="ARBA" id="ARBA00004651"/>
    </source>
</evidence>
<dbReference type="GO" id="GO:0046872">
    <property type="term" value="F:metal ion binding"/>
    <property type="evidence" value="ECO:0007669"/>
    <property type="project" value="UniProtKB-KW"/>
</dbReference>
<dbReference type="PANTHER" id="PTHR43141:SF5">
    <property type="entry name" value="CYTOCHROME BD-I UBIQUINOL OXIDASE SUBUNIT 2"/>
    <property type="match status" value="1"/>
</dbReference>
<dbReference type="PANTHER" id="PTHR43141">
    <property type="entry name" value="CYTOCHROME BD2 SUBUNIT II"/>
    <property type="match status" value="1"/>
</dbReference>
<keyword evidence="4" id="KW-1003">Cell membrane</keyword>
<proteinExistence type="inferred from homology"/>
<dbReference type="GO" id="GO:0005886">
    <property type="term" value="C:plasma membrane"/>
    <property type="evidence" value="ECO:0007669"/>
    <property type="project" value="UniProtKB-SubCell"/>
</dbReference>
<feature type="transmembrane region" description="Helical" evidence="12">
    <location>
        <begin position="300"/>
        <end position="322"/>
    </location>
</feature>
<keyword evidence="13" id="KW-0560">Oxidoreductase</keyword>
<accession>Q1J2Z7</accession>
<dbReference type="EC" id="1.10.3.-" evidence="13"/>
<keyword evidence="13" id="KW-0614">Plasmid</keyword>
<evidence type="ECO:0000256" key="6">
    <source>
        <dbReference type="ARBA" id="ARBA00022692"/>
    </source>
</evidence>
<keyword evidence="7" id="KW-0479">Metal-binding</keyword>
<dbReference type="GO" id="GO:0070069">
    <property type="term" value="C:cytochrome complex"/>
    <property type="evidence" value="ECO:0007669"/>
    <property type="project" value="TreeGrafter"/>
</dbReference>
<feature type="transmembrane region" description="Helical" evidence="12">
    <location>
        <begin position="231"/>
        <end position="248"/>
    </location>
</feature>
<feature type="transmembrane region" description="Helical" evidence="12">
    <location>
        <begin position="120"/>
        <end position="139"/>
    </location>
</feature>
<comment type="similarity">
    <text evidence="2">Belongs to the cytochrome ubiquinol oxidase subunit 2 family.</text>
</comment>
<dbReference type="GO" id="GO:0009055">
    <property type="term" value="F:electron transfer activity"/>
    <property type="evidence" value="ECO:0007669"/>
    <property type="project" value="TreeGrafter"/>
</dbReference>
<dbReference type="Proteomes" id="UP000002431">
    <property type="component" value="Plasmid pDGEO01"/>
</dbReference>
<dbReference type="GO" id="GO:0019646">
    <property type="term" value="P:aerobic electron transport chain"/>
    <property type="evidence" value="ECO:0007669"/>
    <property type="project" value="TreeGrafter"/>
</dbReference>
<sequence>MDLPTLWFALTGLIFTVYFFLDGFDFGVGVLQPFLARNEAQRRALIGTVGPFWAANEVWVILAAGVIFAAFPVWYGALMTGLYPLFALILLALIGRGVAFEYRAEVDHVRWRVFWDVTSFITNLLPAFLWGVIMANMVRGLPIGEGARFQGSPLDAFDLFSVLGGLSTLSLFVLHGATYLLLRLQTGSTLHARARRAALTWGAVATALVLAFVYVGFIHTGLFATLGLSEWLFPAGAAVNLALIWLALTLRRDRLAFAATGLTIVFSTATIFLSLYPAALPSTLGEGYTLTVQAAASEPYTLRLLSWVSLAFLPLIIGYQAWNYYVFRQRVQERDEQIPGGGSGVRGSLLGNLVEVRSHSENDHG</sequence>
<reference evidence="13" key="1">
    <citation type="submission" date="2006-04" db="EMBL/GenBank/DDBJ databases">
        <title>Complete sequence of plasmid1 pDGEO01 of Deinococcus geothermalis DSM 11300.</title>
        <authorList>
            <consortium name="US DOE Joint Genome Institute"/>
            <person name="Copeland A."/>
            <person name="Lucas S."/>
            <person name="Lapidus A."/>
            <person name="Barry K."/>
            <person name="Detter J.C."/>
            <person name="Glavina del Rio T."/>
            <person name="Hammon N."/>
            <person name="Israni S."/>
            <person name="Dalin E."/>
            <person name="Tice H."/>
            <person name="Pitluck S."/>
            <person name="Brettin T."/>
            <person name="Bruce D."/>
            <person name="Han C."/>
            <person name="Tapia R."/>
            <person name="Saunders E."/>
            <person name="Gilna P."/>
            <person name="Schmutz J."/>
            <person name="Larimer F."/>
            <person name="Land M."/>
            <person name="Hauser L."/>
            <person name="Kyrpides N."/>
            <person name="Kim E."/>
            <person name="Daly M.J."/>
            <person name="Fredrickson J.K."/>
            <person name="Makarova K.S."/>
            <person name="Gaidamakova E.K."/>
            <person name="Zhai M."/>
            <person name="Richardson P."/>
        </authorList>
    </citation>
    <scope>NUCLEOTIDE SEQUENCE</scope>
    <source>
        <strain evidence="13">DSM 11300</strain>
        <plasmid evidence="13">pDGEO01</plasmid>
    </source>
</reference>
<evidence type="ECO:0000256" key="5">
    <source>
        <dbReference type="ARBA" id="ARBA00022617"/>
    </source>
</evidence>
<dbReference type="InterPro" id="IPR003317">
    <property type="entry name" value="Cyt-d_oxidase_su2"/>
</dbReference>
<feature type="transmembrane region" description="Helical" evidence="12">
    <location>
        <begin position="203"/>
        <end position="225"/>
    </location>
</feature>
<evidence type="ECO:0000313" key="13">
    <source>
        <dbReference type="EMBL" id="ABF44137.1"/>
    </source>
</evidence>
<organism evidence="13 14">
    <name type="scientific">Deinococcus geothermalis (strain DSM 11300 / CIP 105573 / AG-3a)</name>
    <dbReference type="NCBI Taxonomy" id="319795"/>
    <lineage>
        <taxon>Bacteria</taxon>
        <taxon>Thermotogati</taxon>
        <taxon>Deinococcota</taxon>
        <taxon>Deinococci</taxon>
        <taxon>Deinococcales</taxon>
        <taxon>Deinococcaceae</taxon>
        <taxon>Deinococcus</taxon>
    </lineage>
</organism>
<dbReference type="PIRSF" id="PIRSF000267">
    <property type="entry name" value="Cyt_oxidse_sub2"/>
    <property type="match status" value="1"/>
</dbReference>
<gene>
    <name evidence="13" type="ordered locus">Dgeo_2704</name>
</gene>
<dbReference type="KEGG" id="dge:Dgeo_2704"/>
<feature type="transmembrane region" description="Helical" evidence="12">
    <location>
        <begin position="255"/>
        <end position="280"/>
    </location>
</feature>
<evidence type="ECO:0000256" key="7">
    <source>
        <dbReference type="ARBA" id="ARBA00022723"/>
    </source>
</evidence>
<keyword evidence="3" id="KW-0813">Transport</keyword>
<keyword evidence="10" id="KW-0408">Iron</keyword>
<dbReference type="Pfam" id="PF02322">
    <property type="entry name" value="Cyt_bd_oxida_II"/>
    <property type="match status" value="1"/>
</dbReference>
<feature type="transmembrane region" description="Helical" evidence="12">
    <location>
        <begin position="81"/>
        <end position="99"/>
    </location>
</feature>
<keyword evidence="14" id="KW-1185">Reference proteome</keyword>
<dbReference type="eggNOG" id="COG1294">
    <property type="taxonomic scope" value="Bacteria"/>
</dbReference>
<feature type="transmembrane region" description="Helical" evidence="12">
    <location>
        <begin position="159"/>
        <end position="182"/>
    </location>
</feature>
<keyword evidence="6 12" id="KW-0812">Transmembrane</keyword>